<feature type="transmembrane region" description="Helical" evidence="7">
    <location>
        <begin position="133"/>
        <end position="159"/>
    </location>
</feature>
<proteinExistence type="inferred from homology"/>
<dbReference type="GO" id="GO:0005886">
    <property type="term" value="C:plasma membrane"/>
    <property type="evidence" value="ECO:0007669"/>
    <property type="project" value="UniProtKB-SubCell"/>
</dbReference>
<dbReference type="Proteomes" id="UP000070612">
    <property type="component" value="Unassembled WGS sequence"/>
</dbReference>
<keyword evidence="6 7" id="KW-0472">Membrane</keyword>
<evidence type="ECO:0000313" key="12">
    <source>
        <dbReference type="Proteomes" id="UP000193964"/>
    </source>
</evidence>
<feature type="transmembrane region" description="Helical" evidence="7">
    <location>
        <begin position="283"/>
        <end position="309"/>
    </location>
</feature>
<evidence type="ECO:0000256" key="2">
    <source>
        <dbReference type="ARBA" id="ARBA00022448"/>
    </source>
</evidence>
<keyword evidence="3" id="KW-1003">Cell membrane</keyword>
<dbReference type="OrthoDB" id="4695618at2"/>
<dbReference type="GO" id="GO:0055085">
    <property type="term" value="P:transmembrane transport"/>
    <property type="evidence" value="ECO:0007669"/>
    <property type="project" value="InterPro"/>
</dbReference>
<keyword evidence="4 7" id="KW-0812">Transmembrane</keyword>
<sequence>MTGVIGSRLLSTVLVLFGVSLIVFLLLQLVPGDPAVTILGSGATAEAVAALRTELGLDRSLPVQFFDYLGGLLHGDLGRSLTVNAPVTDIMVPRFANTMILTVAALVLCIVVAVPLGVIAAHKQYSIFDRASMVISLAGASVPVYWFGLLLIGVFAITLGWLPTSGMYNPRFPGGLGDLLAHLILPAIAAALVPLAVIARMTRSVMIDILQQDYIRTLRASGLSTTSVLWRHALRNALPPIVNIIGLQVGYLLGGVVFVEVVFGWPGLGQQLYTSITQRDIPVVQAGVLFIALAFVIINLIADGAVGLLDPRTRRKVGA</sequence>
<evidence type="ECO:0000256" key="5">
    <source>
        <dbReference type="ARBA" id="ARBA00022989"/>
    </source>
</evidence>
<comment type="caution">
    <text evidence="9">The sequence shown here is derived from an EMBL/GenBank/DDBJ whole genome shotgun (WGS) entry which is preliminary data.</text>
</comment>
<evidence type="ECO:0000313" key="9">
    <source>
        <dbReference type="EMBL" id="KWX19488.1"/>
    </source>
</evidence>
<feature type="transmembrane region" description="Helical" evidence="7">
    <location>
        <begin position="9"/>
        <end position="30"/>
    </location>
</feature>
<dbReference type="InterPro" id="IPR035906">
    <property type="entry name" value="MetI-like_sf"/>
</dbReference>
<dbReference type="Gene3D" id="1.10.3720.10">
    <property type="entry name" value="MetI-like"/>
    <property type="match status" value="1"/>
</dbReference>
<evidence type="ECO:0000313" key="10">
    <source>
        <dbReference type="EMBL" id="ORX11063.1"/>
    </source>
</evidence>
<dbReference type="InterPro" id="IPR000515">
    <property type="entry name" value="MetI-like"/>
</dbReference>
<keyword evidence="5 7" id="KW-1133">Transmembrane helix</keyword>
<keyword evidence="11" id="KW-1185">Reference proteome</keyword>
<dbReference type="EMBL" id="LQQA01000031">
    <property type="protein sequence ID" value="ORX11063.1"/>
    <property type="molecule type" value="Genomic_DNA"/>
</dbReference>
<comment type="subcellular location">
    <subcellularLocation>
        <location evidence="1 7">Cell membrane</location>
        <topology evidence="1 7">Multi-pass membrane protein</topology>
    </subcellularLocation>
</comment>
<dbReference type="Proteomes" id="UP000193964">
    <property type="component" value="Unassembled WGS sequence"/>
</dbReference>
<evidence type="ECO:0000256" key="6">
    <source>
        <dbReference type="ARBA" id="ARBA00023136"/>
    </source>
</evidence>
<evidence type="ECO:0000256" key="1">
    <source>
        <dbReference type="ARBA" id="ARBA00004651"/>
    </source>
</evidence>
<evidence type="ECO:0000256" key="7">
    <source>
        <dbReference type="RuleBase" id="RU363032"/>
    </source>
</evidence>
<protein>
    <submittedName>
        <fullName evidence="9">Glutathione ABC transporter permease</fullName>
    </submittedName>
</protein>
<feature type="domain" description="ABC transmembrane type-1" evidence="8">
    <location>
        <begin position="95"/>
        <end position="302"/>
    </location>
</feature>
<evidence type="ECO:0000256" key="4">
    <source>
        <dbReference type="ARBA" id="ARBA00022692"/>
    </source>
</evidence>
<feature type="transmembrane region" description="Helical" evidence="7">
    <location>
        <begin position="241"/>
        <end position="263"/>
    </location>
</feature>
<dbReference type="RefSeq" id="WP_067859802.1">
    <property type="nucleotide sequence ID" value="NZ_JACKUA010000017.1"/>
</dbReference>
<accession>A0A132PAZ4</accession>
<dbReference type="PROSITE" id="PS50928">
    <property type="entry name" value="ABC_TM1"/>
    <property type="match status" value="1"/>
</dbReference>
<organism evidence="9 11">
    <name type="scientific">Mycolicibacterium wolinskyi</name>
    <dbReference type="NCBI Taxonomy" id="59750"/>
    <lineage>
        <taxon>Bacteria</taxon>
        <taxon>Bacillati</taxon>
        <taxon>Actinomycetota</taxon>
        <taxon>Actinomycetes</taxon>
        <taxon>Mycobacteriales</taxon>
        <taxon>Mycobacteriaceae</taxon>
        <taxon>Mycolicibacterium</taxon>
    </lineage>
</organism>
<dbReference type="AlphaFoldDB" id="A0A132PAZ4"/>
<dbReference type="CDD" id="cd06261">
    <property type="entry name" value="TM_PBP2"/>
    <property type="match status" value="1"/>
</dbReference>
<evidence type="ECO:0000313" key="11">
    <source>
        <dbReference type="Proteomes" id="UP000070612"/>
    </source>
</evidence>
<dbReference type="STRING" id="59750.AWC31_02690"/>
<dbReference type="InterPro" id="IPR045621">
    <property type="entry name" value="BPD_transp_1_N"/>
</dbReference>
<feature type="transmembrane region" description="Helical" evidence="7">
    <location>
        <begin position="99"/>
        <end position="121"/>
    </location>
</feature>
<dbReference type="Pfam" id="PF19300">
    <property type="entry name" value="BPD_transp_1_N"/>
    <property type="match status" value="1"/>
</dbReference>
<dbReference type="PANTHER" id="PTHR43163">
    <property type="entry name" value="DIPEPTIDE TRANSPORT SYSTEM PERMEASE PROTEIN DPPB-RELATED"/>
    <property type="match status" value="1"/>
</dbReference>
<reference evidence="10 12" key="2">
    <citation type="submission" date="2016-01" db="EMBL/GenBank/DDBJ databases">
        <title>The new phylogeny of the genus Mycobacterium.</title>
        <authorList>
            <person name="Tarcisio F."/>
            <person name="Conor M."/>
            <person name="Antonella G."/>
            <person name="Elisabetta G."/>
            <person name="Giulia F.S."/>
            <person name="Sara T."/>
            <person name="Anna F."/>
            <person name="Clotilde B."/>
            <person name="Roberto B."/>
            <person name="Veronica D.S."/>
            <person name="Fabio R."/>
            <person name="Monica P."/>
            <person name="Olivier J."/>
            <person name="Enrico T."/>
            <person name="Nicola S."/>
        </authorList>
    </citation>
    <scope>NUCLEOTIDE SEQUENCE [LARGE SCALE GENOMIC DNA]</scope>
    <source>
        <strain evidence="10 12">ATCC 700010</strain>
    </source>
</reference>
<name>A0A132PAZ4_9MYCO</name>
<comment type="similarity">
    <text evidence="7">Belongs to the binding-protein-dependent transport system permease family.</text>
</comment>
<evidence type="ECO:0000256" key="3">
    <source>
        <dbReference type="ARBA" id="ARBA00022475"/>
    </source>
</evidence>
<dbReference type="SUPFAM" id="SSF161098">
    <property type="entry name" value="MetI-like"/>
    <property type="match status" value="1"/>
</dbReference>
<feature type="transmembrane region" description="Helical" evidence="7">
    <location>
        <begin position="179"/>
        <end position="199"/>
    </location>
</feature>
<dbReference type="PANTHER" id="PTHR43163:SF6">
    <property type="entry name" value="DIPEPTIDE TRANSPORT SYSTEM PERMEASE PROTEIN DPPB-RELATED"/>
    <property type="match status" value="1"/>
</dbReference>
<dbReference type="PATRIC" id="fig|59750.3.peg.5848"/>
<evidence type="ECO:0000259" key="8">
    <source>
        <dbReference type="PROSITE" id="PS50928"/>
    </source>
</evidence>
<gene>
    <name evidence="9" type="ORF">AFM11_35560</name>
    <name evidence="10" type="ORF">AWC31_02690</name>
</gene>
<dbReference type="Pfam" id="PF00528">
    <property type="entry name" value="BPD_transp_1"/>
    <property type="match status" value="1"/>
</dbReference>
<keyword evidence="2 7" id="KW-0813">Transport</keyword>
<dbReference type="EMBL" id="LGTW01000045">
    <property type="protein sequence ID" value="KWX19488.1"/>
    <property type="molecule type" value="Genomic_DNA"/>
</dbReference>
<reference evidence="9 11" key="1">
    <citation type="submission" date="2015-07" db="EMBL/GenBank/DDBJ databases">
        <title>A draft genome sequence of Mycobacterium wolinskyi.</title>
        <authorList>
            <person name="de Man T.J."/>
            <person name="Perry K.A."/>
            <person name="Coulliette A.D."/>
            <person name="Jensen B."/>
            <person name="Toney N.C."/>
            <person name="Limbago B.M."/>
            <person name="Noble-Wang J."/>
        </authorList>
    </citation>
    <scope>NUCLEOTIDE SEQUENCE [LARGE SCALE GENOMIC DNA]</scope>
    <source>
        <strain evidence="9 11">CDC_01</strain>
    </source>
</reference>